<feature type="region of interest" description="Disordered" evidence="2">
    <location>
        <begin position="1056"/>
        <end position="1081"/>
    </location>
</feature>
<dbReference type="InterPro" id="IPR049225">
    <property type="entry name" value="DUF6822"/>
</dbReference>
<dbReference type="PANTHER" id="PTHR45982">
    <property type="entry name" value="REGULATOR OF CHROMOSOME CONDENSATION"/>
    <property type="match status" value="1"/>
</dbReference>
<feature type="region of interest" description="Disordered" evidence="2">
    <location>
        <begin position="1"/>
        <end position="20"/>
    </location>
</feature>
<dbReference type="EMBL" id="LSRX01000526">
    <property type="protein sequence ID" value="OLP94825.1"/>
    <property type="molecule type" value="Genomic_DNA"/>
</dbReference>
<dbReference type="Proteomes" id="UP000186817">
    <property type="component" value="Unassembled WGS sequence"/>
</dbReference>
<keyword evidence="4" id="KW-1185">Reference proteome</keyword>
<name>A0A1Q9DI45_SYMMI</name>
<comment type="caution">
    <text evidence="3">The sequence shown here is derived from an EMBL/GenBank/DDBJ whole genome shotgun (WGS) entry which is preliminary data.</text>
</comment>
<protein>
    <recommendedName>
        <fullName evidence="5">E3 ubiquitin-protein ligase HERC2</fullName>
    </recommendedName>
</protein>
<feature type="compositionally biased region" description="Basic and acidic residues" evidence="2">
    <location>
        <begin position="1067"/>
        <end position="1081"/>
    </location>
</feature>
<evidence type="ECO:0008006" key="5">
    <source>
        <dbReference type="Google" id="ProtNLM"/>
    </source>
</evidence>
<dbReference type="SUPFAM" id="SSF50985">
    <property type="entry name" value="RCC1/BLIP-II"/>
    <property type="match status" value="1"/>
</dbReference>
<proteinExistence type="predicted"/>
<feature type="coiled-coil region" evidence="1">
    <location>
        <begin position="798"/>
        <end position="834"/>
    </location>
</feature>
<organism evidence="3 4">
    <name type="scientific">Symbiodinium microadriaticum</name>
    <name type="common">Dinoflagellate</name>
    <name type="synonym">Zooxanthella microadriatica</name>
    <dbReference type="NCBI Taxonomy" id="2951"/>
    <lineage>
        <taxon>Eukaryota</taxon>
        <taxon>Sar</taxon>
        <taxon>Alveolata</taxon>
        <taxon>Dinophyceae</taxon>
        <taxon>Suessiales</taxon>
        <taxon>Symbiodiniaceae</taxon>
        <taxon>Symbiodinium</taxon>
    </lineage>
</organism>
<evidence type="ECO:0000256" key="2">
    <source>
        <dbReference type="SAM" id="MobiDB-lite"/>
    </source>
</evidence>
<dbReference type="Gene3D" id="2.130.10.30">
    <property type="entry name" value="Regulator of chromosome condensation 1/beta-lactamase-inhibitor protein II"/>
    <property type="match status" value="1"/>
</dbReference>
<sequence length="1081" mass="117329">MGEKTLHPSSVTPRAREESPELCEADQQLLLDMAVRLKFSEGPHRCAAFVELLELAAEAYAPLVEAICLGIRDQAAATKASEVLCLVLGIRAVAGYGPPQGQSSLGEVVFSEGIEESLEEAIAEQNLPRQSVEVASDWLWGAYGFRTGVPLRASCHFEKFVTAWPGRLVGALHTALSAVGLVEKDVVALLFDSGLMVEYPKVRTALEAVAEEASNPEVYARVVRDFAAAKGPAELRCAVAPSAAVAQAPLLASWPRNSQGLLTLPGYLPQILGALAPAMWMPREGSVDAAPGPVVRFPDKEQLELLEHVYDVLRLTPAEEGSPGFRELGELFGRRTLSDSYCRPRECNIPKGGMKTGAPGLLSARLVQDWQPLVTALVTAVTPPPRLALHVAPRGSKTGSRLQSPPRPEIFSYGLRLGTTKVGNDEAFAEDQLKNVQQVQASSGAFAAILGDGSVVTWGIATCGGDSSTVQDQLKNVQQIQASYSAFAAILDDGFVVTWGNARYDGGDSSAVQDQLKNVQQIQAAEGAFAALLGDGSVVTWGDAEYGGNNSAVQDQLKNVQQIQASSSAFAAILCDGSVVTWGDAEDGGGDSSAVQDQLKNVQQIQASNRAFAAILGDGSVVTWGEVKHGGDSSAVQDQLKNVMQVQAPRVAFAARSEVLVEVPVEPHPPEGDAGSLMQRTLTGQFRGWRDPDKAWLHRVQRLQDELGKQSPGMRNANIAGLRARLSQQTGVPNDRKQSLAAMLIAMEEDECLHVGIGDIAWQLQWWDALFKADPLPTVTARRLGRGNASWSPDDAEIQEMAREEEIVRAEREKERLEREAQQAAHEKEEEEVMQYQVGLQQGARGSDDPPGRLSAQEYRLWEDWEWHNALNEPPKRRRRTMMEVTVSGTGGPERPWVSRSLGIPMAAGGDRVSLRLEFQMRQEEFPDDVDTVILEQGPGTQRSAEQGVVQVENTKTKHPVDDEETVPMEGALDGAHTEPAEAALTLPEPEMEAEGETIEAARSGRGLQGLEWKDYEDLYMKWRGGQVTDVVVKEAGGDDLLDLMEAQYILDIDDSTQAAQNFPMNPKDRDGDTHPDREQE</sequence>
<dbReference type="InterPro" id="IPR051553">
    <property type="entry name" value="Ran_GTPase-activating"/>
</dbReference>
<dbReference type="OrthoDB" id="437373at2759"/>
<gene>
    <name evidence="3" type="ORF">AK812_SmicGene23096</name>
</gene>
<keyword evidence="1" id="KW-0175">Coiled coil</keyword>
<evidence type="ECO:0000256" key="1">
    <source>
        <dbReference type="SAM" id="Coils"/>
    </source>
</evidence>
<dbReference type="InterPro" id="IPR009091">
    <property type="entry name" value="RCC1/BLIP-II"/>
</dbReference>
<dbReference type="AlphaFoldDB" id="A0A1Q9DI45"/>
<evidence type="ECO:0000313" key="4">
    <source>
        <dbReference type="Proteomes" id="UP000186817"/>
    </source>
</evidence>
<accession>A0A1Q9DI45</accession>
<dbReference type="PANTHER" id="PTHR45982:SF1">
    <property type="entry name" value="REGULATOR OF CHROMOSOME CONDENSATION"/>
    <property type="match status" value="1"/>
</dbReference>
<evidence type="ECO:0000313" key="3">
    <source>
        <dbReference type="EMBL" id="OLP94825.1"/>
    </source>
</evidence>
<dbReference type="Pfam" id="PF20708">
    <property type="entry name" value="DUF6822"/>
    <property type="match status" value="1"/>
</dbReference>
<reference evidence="3 4" key="1">
    <citation type="submission" date="2016-02" db="EMBL/GenBank/DDBJ databases">
        <title>Genome analysis of coral dinoflagellate symbionts highlights evolutionary adaptations to a symbiotic lifestyle.</title>
        <authorList>
            <person name="Aranda M."/>
            <person name="Li Y."/>
            <person name="Liew Y.J."/>
            <person name="Baumgarten S."/>
            <person name="Simakov O."/>
            <person name="Wilson M."/>
            <person name="Piel J."/>
            <person name="Ashoor H."/>
            <person name="Bougouffa S."/>
            <person name="Bajic V.B."/>
            <person name="Ryu T."/>
            <person name="Ravasi T."/>
            <person name="Bayer T."/>
            <person name="Micklem G."/>
            <person name="Kim H."/>
            <person name="Bhak J."/>
            <person name="Lajeunesse T.C."/>
            <person name="Voolstra C.R."/>
        </authorList>
    </citation>
    <scope>NUCLEOTIDE SEQUENCE [LARGE SCALE GENOMIC DNA]</scope>
    <source>
        <strain evidence="3 4">CCMP2467</strain>
    </source>
</reference>